<reference evidence="2 3" key="1">
    <citation type="submission" date="2024-06" db="EMBL/GenBank/DDBJ databases">
        <title>Sorghum-associated microbial communities from plants grown in Nebraska, USA.</title>
        <authorList>
            <person name="Schachtman D."/>
        </authorList>
    </citation>
    <scope>NUCLEOTIDE SEQUENCE [LARGE SCALE GENOMIC DNA]</scope>
    <source>
        <strain evidence="2 3">1288</strain>
    </source>
</reference>
<organism evidence="2 3">
    <name type="scientific">Sporosarcina psychrophila</name>
    <name type="common">Bacillus psychrophilus</name>
    <dbReference type="NCBI Taxonomy" id="1476"/>
    <lineage>
        <taxon>Bacteria</taxon>
        <taxon>Bacillati</taxon>
        <taxon>Bacillota</taxon>
        <taxon>Bacilli</taxon>
        <taxon>Bacillales</taxon>
        <taxon>Caryophanaceae</taxon>
        <taxon>Sporosarcina</taxon>
    </lineage>
</organism>
<feature type="domain" description="Transposase IS116/IS110/IS902 C-terminal" evidence="1">
    <location>
        <begin position="6"/>
        <end position="47"/>
    </location>
</feature>
<name>A0ABV2KAQ2_SPOPS</name>
<sequence>MSEINFQALTIYVPGHNESAGKRKSTNMKKGNKYLKSALIEAAHSIRGSKTYLGVMYRRTAARKGKKRAGISVTHAILRIAYYLLTRKEMYVDLGEDYFDKQKQQSIVRYSVRRLENLGYNVTITEPEVS</sequence>
<dbReference type="Pfam" id="PF02371">
    <property type="entry name" value="Transposase_20"/>
    <property type="match status" value="1"/>
</dbReference>
<evidence type="ECO:0000259" key="1">
    <source>
        <dbReference type="Pfam" id="PF02371"/>
    </source>
</evidence>
<proteinExistence type="predicted"/>
<dbReference type="Proteomes" id="UP001549104">
    <property type="component" value="Unassembled WGS sequence"/>
</dbReference>
<gene>
    <name evidence="2" type="ORF">ABIC55_002185</name>
</gene>
<evidence type="ECO:0000313" key="3">
    <source>
        <dbReference type="Proteomes" id="UP001549104"/>
    </source>
</evidence>
<accession>A0ABV2KAQ2</accession>
<protein>
    <recommendedName>
        <fullName evidence="1">Transposase IS116/IS110/IS902 C-terminal domain-containing protein</fullName>
    </recommendedName>
</protein>
<comment type="caution">
    <text evidence="2">The sequence shown here is derived from an EMBL/GenBank/DDBJ whole genome shotgun (WGS) entry which is preliminary data.</text>
</comment>
<evidence type="ECO:0000313" key="2">
    <source>
        <dbReference type="EMBL" id="MET3657098.1"/>
    </source>
</evidence>
<dbReference type="InterPro" id="IPR003346">
    <property type="entry name" value="Transposase_20"/>
</dbReference>
<keyword evidence="3" id="KW-1185">Reference proteome</keyword>
<dbReference type="EMBL" id="JBEPME010000002">
    <property type="protein sequence ID" value="MET3657098.1"/>
    <property type="molecule type" value="Genomic_DNA"/>
</dbReference>